<dbReference type="Proteomes" id="UP000666915">
    <property type="component" value="Unassembled WGS sequence"/>
</dbReference>
<feature type="domain" description="Chaplin" evidence="5">
    <location>
        <begin position="39"/>
        <end position="79"/>
    </location>
</feature>
<keyword evidence="7" id="KW-1185">Reference proteome</keyword>
<feature type="domain" description="Chaplin" evidence="5">
    <location>
        <begin position="95"/>
        <end position="135"/>
    </location>
</feature>
<feature type="region of interest" description="Disordered" evidence="4">
    <location>
        <begin position="397"/>
        <end position="419"/>
    </location>
</feature>
<evidence type="ECO:0000313" key="7">
    <source>
        <dbReference type="Proteomes" id="UP000666915"/>
    </source>
</evidence>
<evidence type="ECO:0000256" key="4">
    <source>
        <dbReference type="SAM" id="MobiDB-lite"/>
    </source>
</evidence>
<feature type="domain" description="Chaplin" evidence="5">
    <location>
        <begin position="215"/>
        <end position="255"/>
    </location>
</feature>
<accession>A0ABS3QY28</accession>
<dbReference type="EMBL" id="JAGEOK010000009">
    <property type="protein sequence ID" value="MBO2438856.1"/>
    <property type="molecule type" value="Genomic_DNA"/>
</dbReference>
<dbReference type="InterPro" id="IPR005528">
    <property type="entry name" value="ChpA-H"/>
</dbReference>
<name>A0ABS3QY28_9ACTN</name>
<feature type="region of interest" description="Disordered" evidence="4">
    <location>
        <begin position="134"/>
        <end position="208"/>
    </location>
</feature>
<feature type="region of interest" description="Disordered" evidence="4">
    <location>
        <begin position="309"/>
        <end position="353"/>
    </location>
</feature>
<protein>
    <submittedName>
        <fullName evidence="6">Chaplin</fullName>
    </submittedName>
</protein>
<feature type="compositionally biased region" description="Basic and acidic residues" evidence="4">
    <location>
        <begin position="80"/>
        <end position="89"/>
    </location>
</feature>
<gene>
    <name evidence="6" type="ORF">J4557_15150</name>
</gene>
<dbReference type="PROSITE" id="PS51884">
    <property type="entry name" value="CHAPLIN"/>
    <property type="match status" value="4"/>
</dbReference>
<sequence>MRIWARNTGRAALVAAGCVAMGTSGLGAPASADNRTSGDLSILGGNQIVAPISIPIDVSGNAIGAAAGIAQAGSKGGASVERRGRDGGDMHTSGNLSIGGGNQLYAPISIPVDVCGNAVGALVGIARAGCKGGATVKSGGHHHHSGWRAGREATVPGERQAPTGPGGRQAPAAPGGLQAPTAPGERQAPAAGNGRMGGWDGGWGGHEHGMKTSGNLSILGGNQVYAPISVPVNVCGNAVSLIAGITQAGCKGGASVERKGDEGPNMKTSGNLSILGGNQVYAPISVPVNVCGNAIGAILGIAQAGCKGGASVTSGGHEHHEPPIKHFPKKPHHKPPYKPSKHRPAAGHHKLPSTLRGTSERIAMGPDYRSADGLPAVQDLLGKVARIARPVANVTPGQVGTQLPQGGEAPVKLGTALTH</sequence>
<reference evidence="6 7" key="1">
    <citation type="submission" date="2021-03" db="EMBL/GenBank/DDBJ databases">
        <authorList>
            <person name="Kanchanasin P."/>
            <person name="Saeng-In P."/>
            <person name="Phongsopitanun W."/>
            <person name="Yuki M."/>
            <person name="Kudo T."/>
            <person name="Ohkuma M."/>
            <person name="Tanasupawat S."/>
        </authorList>
    </citation>
    <scope>NUCLEOTIDE SEQUENCE [LARGE SCALE GENOMIC DNA]</scope>
    <source>
        <strain evidence="6 7">L46</strain>
    </source>
</reference>
<feature type="compositionally biased region" description="Basic residues" evidence="4">
    <location>
        <begin position="326"/>
        <end position="351"/>
    </location>
</feature>
<evidence type="ECO:0000256" key="3">
    <source>
        <dbReference type="ARBA" id="ARBA00023087"/>
    </source>
</evidence>
<dbReference type="RefSeq" id="WP_208267171.1">
    <property type="nucleotide sequence ID" value="NZ_BAAAGM010000112.1"/>
</dbReference>
<keyword evidence="3" id="KW-0034">Amyloid</keyword>
<keyword evidence="1" id="KW-0134">Cell wall</keyword>
<comment type="caution">
    <text evidence="6">The sequence shown here is derived from an EMBL/GenBank/DDBJ whole genome shotgun (WGS) entry which is preliminary data.</text>
</comment>
<feature type="region of interest" description="Disordered" evidence="4">
    <location>
        <begin position="74"/>
        <end position="95"/>
    </location>
</feature>
<feature type="compositionally biased region" description="Low complexity" evidence="4">
    <location>
        <begin position="160"/>
        <end position="184"/>
    </location>
</feature>
<evidence type="ECO:0000313" key="6">
    <source>
        <dbReference type="EMBL" id="MBO2438856.1"/>
    </source>
</evidence>
<evidence type="ECO:0000259" key="5">
    <source>
        <dbReference type="PROSITE" id="PS51884"/>
    </source>
</evidence>
<keyword evidence="2" id="KW-0130">Cell adhesion</keyword>
<proteinExistence type="predicted"/>
<keyword evidence="1" id="KW-0964">Secreted</keyword>
<evidence type="ECO:0000256" key="2">
    <source>
        <dbReference type="ARBA" id="ARBA00022889"/>
    </source>
</evidence>
<dbReference type="Pfam" id="PF03777">
    <property type="entry name" value="ChpA-C"/>
    <property type="match status" value="2"/>
</dbReference>
<feature type="domain" description="Chaplin" evidence="5">
    <location>
        <begin position="271"/>
        <end position="311"/>
    </location>
</feature>
<evidence type="ECO:0000256" key="1">
    <source>
        <dbReference type="ARBA" id="ARBA00022512"/>
    </source>
</evidence>
<organism evidence="6 7">
    <name type="scientific">Actinomadura nitritigenes</name>
    <dbReference type="NCBI Taxonomy" id="134602"/>
    <lineage>
        <taxon>Bacteria</taxon>
        <taxon>Bacillati</taxon>
        <taxon>Actinomycetota</taxon>
        <taxon>Actinomycetes</taxon>
        <taxon>Streptosporangiales</taxon>
        <taxon>Thermomonosporaceae</taxon>
        <taxon>Actinomadura</taxon>
    </lineage>
</organism>
<feature type="compositionally biased region" description="Gly residues" evidence="4">
    <location>
        <begin position="194"/>
        <end position="204"/>
    </location>
</feature>